<sequence length="239" mass="26963">MKIILEKICKFYKKKCILDNLHITFSQYEILGLLGPNGTGKTSIFKIITGISKPDKGKVLLNGGDITNVPMHQRARMGICYLPQESSIFRRLTVKDNLKLALEELDYSQRIENNIIKSFTSYFQIDKTLNTFGSYISGGERRKLEIARAVIIKPNFLLLDEPFAGIDPISISELQEIIVNLNKSGIGILITDHNVRETLKITHRSYILSGNNILASGTTRQLIENKAVRESYLGNDFTL</sequence>
<feature type="domain" description="ABC transporter" evidence="5">
    <location>
        <begin position="3"/>
        <end position="235"/>
    </location>
</feature>
<keyword evidence="6" id="KW-0934">Plastid</keyword>
<dbReference type="Proteomes" id="UP001061958">
    <property type="component" value="Chloroplast Pltd"/>
</dbReference>
<evidence type="ECO:0000256" key="3">
    <source>
        <dbReference type="ARBA" id="ARBA00022741"/>
    </source>
</evidence>
<keyword evidence="7" id="KW-1185">Reference proteome</keyword>
<reference evidence="6" key="1">
    <citation type="journal article" date="2022" name="Proc. Natl. Acad. Sci. U.S.A.">
        <title>Life cycle and functional genomics of the unicellular red alga Galdieria for elucidating algal and plant evolution and industrial use.</title>
        <authorList>
            <person name="Hirooka S."/>
            <person name="Itabashi T."/>
            <person name="Ichinose T.M."/>
            <person name="Onuma R."/>
            <person name="Fujiwara T."/>
            <person name="Yamashita S."/>
            <person name="Jong L.W."/>
            <person name="Tomita R."/>
            <person name="Iwane A.H."/>
            <person name="Miyagishima S.Y."/>
        </authorList>
    </citation>
    <scope>NUCLEOTIDE SEQUENCE</scope>
    <source>
        <strain evidence="6">NBRC 102759</strain>
    </source>
</reference>
<proteinExistence type="predicted"/>
<dbReference type="GO" id="GO:0016887">
    <property type="term" value="F:ATP hydrolysis activity"/>
    <property type="evidence" value="ECO:0007669"/>
    <property type="project" value="InterPro"/>
</dbReference>
<dbReference type="GO" id="GO:0055085">
    <property type="term" value="P:transmembrane transport"/>
    <property type="evidence" value="ECO:0007669"/>
    <property type="project" value="InterPro"/>
</dbReference>
<evidence type="ECO:0000256" key="2">
    <source>
        <dbReference type="ARBA" id="ARBA00022448"/>
    </source>
</evidence>
<dbReference type="EMBL" id="AP025529">
    <property type="protein sequence ID" value="BDE17665.1"/>
    <property type="molecule type" value="Genomic_DNA"/>
</dbReference>
<dbReference type="PROSITE" id="PS00211">
    <property type="entry name" value="ABC_TRANSPORTER_1"/>
    <property type="match status" value="1"/>
</dbReference>
<dbReference type="InterPro" id="IPR030921">
    <property type="entry name" value="LPS_export_LptB"/>
</dbReference>
<dbReference type="GO" id="GO:0005524">
    <property type="term" value="F:ATP binding"/>
    <property type="evidence" value="ECO:0007669"/>
    <property type="project" value="UniProtKB-KW"/>
</dbReference>
<dbReference type="CDD" id="cd03218">
    <property type="entry name" value="ABC_YhbG"/>
    <property type="match status" value="1"/>
</dbReference>
<protein>
    <recommendedName>
        <fullName evidence="1">Probable ATP-dependent transporter ycf16</fullName>
    </recommendedName>
</protein>
<dbReference type="OrthoDB" id="5171at2759"/>
<evidence type="ECO:0000313" key="7">
    <source>
        <dbReference type="Proteomes" id="UP001061958"/>
    </source>
</evidence>
<dbReference type="InterPro" id="IPR027417">
    <property type="entry name" value="P-loop_NTPase"/>
</dbReference>
<accession>A0A9C7BKY3</accession>
<dbReference type="NCBIfam" id="TIGR04406">
    <property type="entry name" value="LPS_export_lptB"/>
    <property type="match status" value="1"/>
</dbReference>
<organism evidence="6 7">
    <name type="scientific">Galdieria partita</name>
    <dbReference type="NCBI Taxonomy" id="83374"/>
    <lineage>
        <taxon>Eukaryota</taxon>
        <taxon>Rhodophyta</taxon>
        <taxon>Bangiophyceae</taxon>
        <taxon>Galdieriales</taxon>
        <taxon>Galdieriaceae</taxon>
        <taxon>Galdieria</taxon>
    </lineage>
</organism>
<dbReference type="GO" id="GO:0043190">
    <property type="term" value="C:ATP-binding cassette (ABC) transporter complex"/>
    <property type="evidence" value="ECO:0007669"/>
    <property type="project" value="InterPro"/>
</dbReference>
<dbReference type="SMART" id="SM00382">
    <property type="entry name" value="AAA"/>
    <property type="match status" value="1"/>
</dbReference>
<evidence type="ECO:0000256" key="1">
    <source>
        <dbReference type="ARBA" id="ARBA00014334"/>
    </source>
</evidence>
<evidence type="ECO:0000313" key="6">
    <source>
        <dbReference type="EMBL" id="BDE17665.1"/>
    </source>
</evidence>
<dbReference type="AlphaFoldDB" id="A0A9C7BKY3"/>
<keyword evidence="3" id="KW-0547">Nucleotide-binding</keyword>
<keyword evidence="4" id="KW-0067">ATP-binding</keyword>
<dbReference type="PROSITE" id="PS50893">
    <property type="entry name" value="ABC_TRANSPORTER_2"/>
    <property type="match status" value="1"/>
</dbReference>
<name>A0A9C7BKY3_9RHOD</name>
<dbReference type="SUPFAM" id="SSF52540">
    <property type="entry name" value="P-loop containing nucleoside triphosphate hydrolases"/>
    <property type="match status" value="1"/>
</dbReference>
<evidence type="ECO:0000259" key="5">
    <source>
        <dbReference type="PROSITE" id="PS50893"/>
    </source>
</evidence>
<geneLocation type="chloroplast" evidence="6"/>
<evidence type="ECO:0000256" key="4">
    <source>
        <dbReference type="ARBA" id="ARBA00022840"/>
    </source>
</evidence>
<dbReference type="InterPro" id="IPR017871">
    <property type="entry name" value="ABC_transporter-like_CS"/>
</dbReference>
<dbReference type="Pfam" id="PF00005">
    <property type="entry name" value="ABC_tran"/>
    <property type="match status" value="1"/>
</dbReference>
<dbReference type="Gene3D" id="3.40.50.300">
    <property type="entry name" value="P-loop containing nucleotide triphosphate hydrolases"/>
    <property type="match status" value="1"/>
</dbReference>
<keyword evidence="2" id="KW-0813">Transport</keyword>
<dbReference type="PANTHER" id="PTHR45772:SF10">
    <property type="entry name" value="LIPOPOLYSACCHARIDE EXPORT SYSTEM ATP-BINDING PROTEIN LPTB"/>
    <property type="match status" value="1"/>
</dbReference>
<dbReference type="InterPro" id="IPR051120">
    <property type="entry name" value="ABC_AA/LPS_Transport"/>
</dbReference>
<dbReference type="InterPro" id="IPR003593">
    <property type="entry name" value="AAA+_ATPase"/>
</dbReference>
<keyword evidence="6" id="KW-0150">Chloroplast</keyword>
<gene>
    <name evidence="6" type="primary">orf720</name>
    <name evidence="6" type="ORF">GpartN1_CHLp159</name>
</gene>
<dbReference type="InterPro" id="IPR003439">
    <property type="entry name" value="ABC_transporter-like_ATP-bd"/>
</dbReference>
<dbReference type="PANTHER" id="PTHR45772">
    <property type="entry name" value="CONSERVED COMPONENT OF ABC TRANSPORTER FOR NATURAL AMINO ACIDS-RELATED"/>
    <property type="match status" value="1"/>
</dbReference>